<proteinExistence type="predicted"/>
<dbReference type="EMBL" id="CP036267">
    <property type="protein sequence ID" value="QDT34082.1"/>
    <property type="molecule type" value="Genomic_DNA"/>
</dbReference>
<reference evidence="1 2" key="1">
    <citation type="submission" date="2019-02" db="EMBL/GenBank/DDBJ databases">
        <title>Deep-cultivation of Planctomycetes and their phenomic and genomic characterization uncovers novel biology.</title>
        <authorList>
            <person name="Wiegand S."/>
            <person name="Jogler M."/>
            <person name="Boedeker C."/>
            <person name="Pinto D."/>
            <person name="Vollmers J."/>
            <person name="Rivas-Marin E."/>
            <person name="Kohn T."/>
            <person name="Peeters S.H."/>
            <person name="Heuer A."/>
            <person name="Rast P."/>
            <person name="Oberbeckmann S."/>
            <person name="Bunk B."/>
            <person name="Jeske O."/>
            <person name="Meyerdierks A."/>
            <person name="Storesund J.E."/>
            <person name="Kallscheuer N."/>
            <person name="Luecker S."/>
            <person name="Lage O.M."/>
            <person name="Pohl T."/>
            <person name="Merkel B.J."/>
            <person name="Hornburger P."/>
            <person name="Mueller R.-W."/>
            <person name="Bruemmer F."/>
            <person name="Labrenz M."/>
            <person name="Spormann A.M."/>
            <person name="Op den Camp H."/>
            <person name="Overmann J."/>
            <person name="Amann R."/>
            <person name="Jetten M.S.M."/>
            <person name="Mascher T."/>
            <person name="Medema M.H."/>
            <person name="Devos D.P."/>
            <person name="Kaster A.-K."/>
            <person name="Ovreas L."/>
            <person name="Rohde M."/>
            <person name="Galperin M.Y."/>
            <person name="Jogler C."/>
        </authorList>
    </citation>
    <scope>NUCLEOTIDE SEQUENCE [LARGE SCALE GENOMIC DNA]</scope>
    <source>
        <strain evidence="1 2">Mal48</strain>
    </source>
</reference>
<gene>
    <name evidence="1" type="ORF">Mal48_33420</name>
</gene>
<dbReference type="Proteomes" id="UP000315724">
    <property type="component" value="Chromosome"/>
</dbReference>
<name>A0A517QR28_9PLAN</name>
<evidence type="ECO:0000313" key="2">
    <source>
        <dbReference type="Proteomes" id="UP000315724"/>
    </source>
</evidence>
<keyword evidence="2" id="KW-1185">Reference proteome</keyword>
<evidence type="ECO:0000313" key="1">
    <source>
        <dbReference type="EMBL" id="QDT34082.1"/>
    </source>
</evidence>
<dbReference type="AlphaFoldDB" id="A0A517QR28"/>
<dbReference type="RefSeq" id="WP_145201445.1">
    <property type="nucleotide sequence ID" value="NZ_CP036267.1"/>
</dbReference>
<organism evidence="1 2">
    <name type="scientific">Thalassoglobus polymorphus</name>
    <dbReference type="NCBI Taxonomy" id="2527994"/>
    <lineage>
        <taxon>Bacteria</taxon>
        <taxon>Pseudomonadati</taxon>
        <taxon>Planctomycetota</taxon>
        <taxon>Planctomycetia</taxon>
        <taxon>Planctomycetales</taxon>
        <taxon>Planctomycetaceae</taxon>
        <taxon>Thalassoglobus</taxon>
    </lineage>
</organism>
<dbReference type="KEGG" id="tpol:Mal48_33420"/>
<protein>
    <submittedName>
        <fullName evidence="1">Uncharacterized protein</fullName>
    </submittedName>
</protein>
<accession>A0A517QR28</accession>
<sequence>MSHEYESTDNYSVREQIGYRLLGIAHQLNEPEVFYNAYEMFPGMEPFDTFGMTPNEVFYWALNDFNETLDSISRDCLSLESEPTIRSVHSLIEIARFQLDEPFVLYTGTADNHYCEAYLKVLFQLKDDLRADLQKIGGKLIADEKLRRHNSQRFTKQNDSDCNNYLGLKLDEADRSVVRNGKRLRFKTDGQWDIFRIAFKAGERGTTREAWLEQYSGEKGMGSRAPDAAKNRLKDKLKNIGITLDNGSTLKLIEWDGIS</sequence>